<reference evidence="3" key="1">
    <citation type="submission" date="2021-01" db="EMBL/GenBank/DDBJ databases">
        <authorList>
            <person name="Corre E."/>
            <person name="Pelletier E."/>
            <person name="Niang G."/>
            <person name="Scheremetjew M."/>
            <person name="Finn R."/>
            <person name="Kale V."/>
            <person name="Holt S."/>
            <person name="Cochrane G."/>
            <person name="Meng A."/>
            <person name="Brown T."/>
            <person name="Cohen L."/>
        </authorList>
    </citation>
    <scope>NUCLEOTIDE SEQUENCE</scope>
    <source>
        <strain evidence="3">CCMP1897</strain>
    </source>
</reference>
<dbReference type="Gene3D" id="3.30.460.10">
    <property type="entry name" value="Beta Polymerase, domain 2"/>
    <property type="match status" value="1"/>
</dbReference>
<sequence>MDLSPGGVGENVSPRGSGVVDQRNNTSPRGTGPLLAPNMVDEAWVRQVLEKTKVSADVERKRKDVLERLQKAVDYWIQNDGELVRRTVSPIGRNQQGNPVDGEGSVDDQSEGLAVKRRVEVVAYGSTVMGISNPQSDIDASLVVPGCNPEDKVKVLKRIDRVMNSIWKGTRKSVELRARARVPVLHYMDAIHKLHCDVTVTTGGSAYKSKAIGLLLDYDKRAVGLVKLVKLWAKSEGINDPSNGTFNSFSLVLLVIVYLQCQRPRVLPPLKDILFSPNIASQCTAIEKKSTERCGNEAMWSILLQNIQTHGNAWKSQNGKERNQKLLSELLKDFFVFYDHRLGRYRPCMRACAYHGKITSTSLAQTTRHLDVVDPFDEDQNCARTILKFASFKKIQKSFKAAASSTEGDQRSLTRKICQANKWHVVDCLNGIANMRLEERTTEDHATAPSKKKREVDSKTQKAIPRSTQHDKPRQPESTSQPGQKPVAQYVAKMSKTKGTLVMVGQKDDSQLKSNQDNAKPPTHAQMYYCPFCPFSCSATDIPSRKRHKKETRHVWNRLLYLYKEYIVQDERSVRCSGCSNVKCSMKSKKKILEFEKHVRLLQLWKGNKPQNWKTQCSVPHIQKIDEQTAYKCTLCSASLDASNVCGILALLQHTAPHTKIK</sequence>
<evidence type="ECO:0000259" key="2">
    <source>
        <dbReference type="Pfam" id="PF22600"/>
    </source>
</evidence>
<dbReference type="GO" id="GO:0016779">
    <property type="term" value="F:nucleotidyltransferase activity"/>
    <property type="evidence" value="ECO:0007669"/>
    <property type="project" value="TreeGrafter"/>
</dbReference>
<dbReference type="Gene3D" id="1.10.1410.10">
    <property type="match status" value="1"/>
</dbReference>
<dbReference type="Pfam" id="PF22600">
    <property type="entry name" value="MTPAP-like_central"/>
    <property type="match status" value="1"/>
</dbReference>
<dbReference type="CDD" id="cd05402">
    <property type="entry name" value="NT_PAP_TUTase"/>
    <property type="match status" value="1"/>
</dbReference>
<feature type="region of interest" description="Disordered" evidence="1">
    <location>
        <begin position="1"/>
        <end position="36"/>
    </location>
</feature>
<name>A0A7S3XFP1_9CHLO</name>
<dbReference type="PANTHER" id="PTHR12271">
    <property type="entry name" value="POLY A POLYMERASE CID PAP -RELATED"/>
    <property type="match status" value="1"/>
</dbReference>
<dbReference type="PANTHER" id="PTHR12271:SF123">
    <property type="entry name" value="PROTEIN HESO1"/>
    <property type="match status" value="1"/>
</dbReference>
<dbReference type="SUPFAM" id="SSF81631">
    <property type="entry name" value="PAP/OAS1 substrate-binding domain"/>
    <property type="match status" value="1"/>
</dbReference>
<evidence type="ECO:0000256" key="1">
    <source>
        <dbReference type="SAM" id="MobiDB-lite"/>
    </source>
</evidence>
<feature type="region of interest" description="Disordered" evidence="1">
    <location>
        <begin position="440"/>
        <end position="488"/>
    </location>
</feature>
<evidence type="ECO:0000313" key="3">
    <source>
        <dbReference type="EMBL" id="CAE0613332.1"/>
    </source>
</evidence>
<gene>
    <name evidence="3" type="ORF">PSAL00342_LOCUS7231</name>
</gene>
<dbReference type="AlphaFoldDB" id="A0A7S3XFP1"/>
<dbReference type="GO" id="GO:0031123">
    <property type="term" value="P:RNA 3'-end processing"/>
    <property type="evidence" value="ECO:0007669"/>
    <property type="project" value="TreeGrafter"/>
</dbReference>
<accession>A0A7S3XFP1</accession>
<feature type="domain" description="Poly(A) RNA polymerase mitochondrial-like central palm" evidence="2">
    <location>
        <begin position="117"/>
        <end position="202"/>
    </location>
</feature>
<dbReference type="SUPFAM" id="SSF81301">
    <property type="entry name" value="Nucleotidyltransferase"/>
    <property type="match status" value="1"/>
</dbReference>
<proteinExistence type="predicted"/>
<protein>
    <recommendedName>
        <fullName evidence="2">Poly(A) RNA polymerase mitochondrial-like central palm domain-containing protein</fullName>
    </recommendedName>
</protein>
<dbReference type="InterPro" id="IPR054708">
    <property type="entry name" value="MTPAP-like_central"/>
</dbReference>
<organism evidence="3">
    <name type="scientific">Picocystis salinarum</name>
    <dbReference type="NCBI Taxonomy" id="88271"/>
    <lineage>
        <taxon>Eukaryota</taxon>
        <taxon>Viridiplantae</taxon>
        <taxon>Chlorophyta</taxon>
        <taxon>Picocystophyceae</taxon>
        <taxon>Picocystales</taxon>
        <taxon>Picocystaceae</taxon>
        <taxon>Picocystis</taxon>
    </lineage>
</organism>
<dbReference type="InterPro" id="IPR043519">
    <property type="entry name" value="NT_sf"/>
</dbReference>
<dbReference type="EMBL" id="HBIS01008613">
    <property type="protein sequence ID" value="CAE0613332.1"/>
    <property type="molecule type" value="Transcribed_RNA"/>
</dbReference>